<comment type="similarity">
    <text evidence="1">Belongs to the CRISPR-associated protein Cas6/Cse3/CasE family.</text>
</comment>
<evidence type="ECO:0000259" key="4">
    <source>
        <dbReference type="Pfam" id="PF01881"/>
    </source>
</evidence>
<dbReference type="PANTHER" id="PTHR36984:SF1">
    <property type="entry name" value="CRISPR-ASSOCIATED ENDORIBONUCLEASE CAS6 1"/>
    <property type="match status" value="1"/>
</dbReference>
<proteinExistence type="inferred from homology"/>
<dbReference type="InterPro" id="IPR010156">
    <property type="entry name" value="CRISPR-assoc_prot_Cas6"/>
</dbReference>
<dbReference type="Proteomes" id="UP000069632">
    <property type="component" value="Unassembled WGS sequence"/>
</dbReference>
<accession>A0A128EDN7</accession>
<evidence type="ECO:0000256" key="3">
    <source>
        <dbReference type="ARBA" id="ARBA00023118"/>
    </source>
</evidence>
<dbReference type="Gene3D" id="3.30.70.1900">
    <property type="match status" value="1"/>
</dbReference>
<keyword evidence="3" id="KW-0051">Antiviral defense</keyword>
<evidence type="ECO:0000313" key="6">
    <source>
        <dbReference type="Proteomes" id="UP000069632"/>
    </source>
</evidence>
<dbReference type="EMBL" id="FIZP01000002">
    <property type="protein sequence ID" value="CZE47055.1"/>
    <property type="molecule type" value="Genomic_DNA"/>
</dbReference>
<evidence type="ECO:0000313" key="5">
    <source>
        <dbReference type="EMBL" id="CZE47055.1"/>
    </source>
</evidence>
<reference evidence="5 6" key="1">
    <citation type="submission" date="2016-02" db="EMBL/GenBank/DDBJ databases">
        <authorList>
            <consortium name="Pathogen Informatics"/>
        </authorList>
    </citation>
    <scope>NUCLEOTIDE SEQUENCE [LARGE SCALE GENOMIC DNA]</scope>
    <source>
        <strain evidence="5 6">RC20</strain>
    </source>
</reference>
<dbReference type="GO" id="GO:0051607">
    <property type="term" value="P:defense response to virus"/>
    <property type="evidence" value="ECO:0007669"/>
    <property type="project" value="UniProtKB-KW"/>
</dbReference>
<dbReference type="AlphaFoldDB" id="A0A128EDN7"/>
<sequence>MTIYELKVFIKLKLPVDFFQNPEFLSKNINRSFLEDDELRELHIQDGIKPYSIDFLRHDGYRKDSFKAEDEVYFLVRCVSFEIISRMRTCLEISNRLDFEVLGSKISTLKPKFIKSLYTMSPAVVTVSIDNKAFCWTKEDSDISELKRSLEVNLKSKFALYGGEFNLKESDEIIDLIEIKNHKPFIFTYKDGQIFAYRYQIYFAENRYAQNLAKIALALGVGEKGSLAFGFARVGRES</sequence>
<dbReference type="PANTHER" id="PTHR36984">
    <property type="entry name" value="CRISPR-ASSOCIATED ENDORIBONUCLEASE CAS6 1"/>
    <property type="match status" value="1"/>
</dbReference>
<evidence type="ECO:0000256" key="1">
    <source>
        <dbReference type="ARBA" id="ARBA00005937"/>
    </source>
</evidence>
<dbReference type="Pfam" id="PF01881">
    <property type="entry name" value="Cas_Cas6_C"/>
    <property type="match status" value="1"/>
</dbReference>
<feature type="domain" description="CRISPR associated protein Cas6 C-terminal" evidence="4">
    <location>
        <begin position="117"/>
        <end position="232"/>
    </location>
</feature>
<dbReference type="RefSeq" id="WP_075540082.1">
    <property type="nucleotide sequence ID" value="NZ_CP053844.1"/>
</dbReference>
<protein>
    <submittedName>
        <fullName evidence="5">CRISPR-associated protein Cas6</fullName>
    </submittedName>
</protein>
<organism evidence="5 6">
    <name type="scientific">Campylobacter geochelonis</name>
    <dbReference type="NCBI Taxonomy" id="1780362"/>
    <lineage>
        <taxon>Bacteria</taxon>
        <taxon>Pseudomonadati</taxon>
        <taxon>Campylobacterota</taxon>
        <taxon>Epsilonproteobacteria</taxon>
        <taxon>Campylobacterales</taxon>
        <taxon>Campylobacteraceae</taxon>
        <taxon>Campylobacter</taxon>
    </lineage>
</organism>
<dbReference type="GO" id="GO:0016788">
    <property type="term" value="F:hydrolase activity, acting on ester bonds"/>
    <property type="evidence" value="ECO:0007669"/>
    <property type="project" value="InterPro"/>
</dbReference>
<dbReference type="OrthoDB" id="86642at2"/>
<gene>
    <name evidence="5" type="primary">cas_2</name>
    <name evidence="5" type="ORF">ERS672216_00691</name>
</gene>
<name>A0A128EDN7_9BACT</name>
<dbReference type="InterPro" id="IPR049435">
    <property type="entry name" value="Cas_Cas6_C"/>
</dbReference>
<dbReference type="GO" id="GO:0003723">
    <property type="term" value="F:RNA binding"/>
    <property type="evidence" value="ECO:0007669"/>
    <property type="project" value="UniProtKB-KW"/>
</dbReference>
<evidence type="ECO:0000256" key="2">
    <source>
        <dbReference type="ARBA" id="ARBA00022884"/>
    </source>
</evidence>
<keyword evidence="2" id="KW-0694">RNA-binding</keyword>
<keyword evidence="6" id="KW-1185">Reference proteome</keyword>